<keyword evidence="1" id="KW-0472">Membrane</keyword>
<accession>A0A5K7XYM5</accession>
<sequence>MLNILKHQSVFLSITLIMILVVLLMTNNLHSAVLLIALLTNFLIISSQLTIISERYNYNNGRLFDQNQSAPLSSIAAFTNKEKMIPSSKPDLYKMKPNYSIPPPPINYDYDDLQTMYGLFRSKPKKQVSFRLADTTHPVFEELKHEFDEYDRRRQQY</sequence>
<keyword evidence="1" id="KW-0812">Transmembrane</keyword>
<evidence type="ECO:0000313" key="2">
    <source>
        <dbReference type="EMBL" id="BBO54083.1"/>
    </source>
</evidence>
<reference evidence="2" key="1">
    <citation type="journal article" date="2020" name="Sci. Rep.">
        <title>A novel Asfarvirus-like virus identified as a potential cause of mass mortality of abalone.</title>
        <authorList>
            <person name="Matsuyama T."/>
            <person name="Takano T."/>
            <person name="Nishiki I."/>
            <person name="Fujiwara A."/>
            <person name="Kiryu I."/>
            <person name="Inada M."/>
            <person name="Sakai T."/>
            <person name="Terashima S."/>
            <person name="Matsuura Y."/>
            <person name="Isowa K."/>
            <person name="Nakayasu C."/>
        </authorList>
    </citation>
    <scope>NUCLEOTIDE SEQUENCE</scope>
</reference>
<organism evidence="2">
    <name type="scientific">Abalone asfa-like virus</name>
    <dbReference type="NCBI Taxonomy" id="2839893"/>
    <lineage>
        <taxon>Viruses</taxon>
        <taxon>Varidnaviria</taxon>
        <taxon>Bamfordvirae</taxon>
        <taxon>Nucleocytoviricota</taxon>
        <taxon>Pokkesviricetes</taxon>
        <taxon>Asfuvirales</taxon>
        <taxon>Asfarviridae</taxon>
    </lineage>
</organism>
<protein>
    <submittedName>
        <fullName evidence="2">PACV339 homolog protein</fullName>
    </submittedName>
</protein>
<proteinExistence type="predicted"/>
<name>A0A5K7XYM5_9VIRU</name>
<feature type="transmembrane region" description="Helical" evidence="1">
    <location>
        <begin position="32"/>
        <end position="52"/>
    </location>
</feature>
<evidence type="ECO:0000256" key="1">
    <source>
        <dbReference type="SAM" id="Phobius"/>
    </source>
</evidence>
<keyword evidence="1" id="KW-1133">Transmembrane helix</keyword>
<feature type="transmembrane region" description="Helical" evidence="1">
    <location>
        <begin position="9"/>
        <end position="26"/>
    </location>
</feature>
<dbReference type="EMBL" id="LC506465">
    <property type="protein sequence ID" value="BBO54083.1"/>
    <property type="molecule type" value="Genomic_DNA"/>
</dbReference>